<dbReference type="AlphaFoldDB" id="A0A8J8G9E9"/>
<dbReference type="InterPro" id="IPR046732">
    <property type="entry name" value="DUF6624"/>
</dbReference>
<organism evidence="1 2">
    <name type="scientific">Frigoriflavimonas asaccharolytica</name>
    <dbReference type="NCBI Taxonomy" id="2735899"/>
    <lineage>
        <taxon>Bacteria</taxon>
        <taxon>Pseudomonadati</taxon>
        <taxon>Bacteroidota</taxon>
        <taxon>Flavobacteriia</taxon>
        <taxon>Flavobacteriales</taxon>
        <taxon>Weeksellaceae</taxon>
        <taxon>Frigoriflavimonas</taxon>
    </lineage>
</organism>
<dbReference type="Proteomes" id="UP000610746">
    <property type="component" value="Unassembled WGS sequence"/>
</dbReference>
<keyword evidence="2" id="KW-1185">Reference proteome</keyword>
<dbReference type="PROSITE" id="PS51257">
    <property type="entry name" value="PROKAR_LIPOPROTEIN"/>
    <property type="match status" value="1"/>
</dbReference>
<proteinExistence type="predicted"/>
<gene>
    <name evidence="1" type="ORF">HNQ03_000757</name>
</gene>
<evidence type="ECO:0000313" key="2">
    <source>
        <dbReference type="Proteomes" id="UP000610746"/>
    </source>
</evidence>
<comment type="caution">
    <text evidence="1">The sequence shown here is derived from an EMBL/GenBank/DDBJ whole genome shotgun (WGS) entry which is preliminary data.</text>
</comment>
<sequence>MNKYYLLIFLYLFISSCNSVHKISNSDRKNIISELNYIEAIDQKYAGIPPKDWIAKYGSDEAWKLFEDKRDSVGLDNQIRVKNLYNKYGYLGFEQVGEENSYKFWISIQHADNDVPFQKKILKVLEKEIKKNNAEKSHYALLEDRVATNKNKKQRFGTQLTYNESGQAIPKIGLSDSLNIDKLRLEYGLPTFKEYHNEMTIRHFEMNKEFFIKQGITEPKVFE</sequence>
<dbReference type="Pfam" id="PF20329">
    <property type="entry name" value="DUF6624"/>
    <property type="match status" value="1"/>
</dbReference>
<dbReference type="RefSeq" id="WP_173778313.1">
    <property type="nucleotide sequence ID" value="NZ_JABSNO010000004.1"/>
</dbReference>
<evidence type="ECO:0000313" key="1">
    <source>
        <dbReference type="EMBL" id="NRS91690.1"/>
    </source>
</evidence>
<reference evidence="1" key="1">
    <citation type="submission" date="2020-05" db="EMBL/GenBank/DDBJ databases">
        <title>Genomic Encyclopedia of Type Strains, Phase IV (KMG-V): Genome sequencing to study the core and pangenomes of soil and plant-associated prokaryotes.</title>
        <authorList>
            <person name="Whitman W."/>
        </authorList>
    </citation>
    <scope>NUCLEOTIDE SEQUENCE</scope>
    <source>
        <strain evidence="1">16F</strain>
    </source>
</reference>
<dbReference type="EMBL" id="JABSNO010000004">
    <property type="protein sequence ID" value="NRS91690.1"/>
    <property type="molecule type" value="Genomic_DNA"/>
</dbReference>
<name>A0A8J8G9E9_9FLAO</name>
<protein>
    <submittedName>
        <fullName evidence="1">Uncharacterized protein</fullName>
    </submittedName>
</protein>
<accession>A0A8J8G9E9</accession>